<protein>
    <submittedName>
        <fullName evidence="1">Uncharacterized protein</fullName>
    </submittedName>
</protein>
<keyword evidence="2" id="KW-1185">Reference proteome</keyword>
<evidence type="ECO:0000313" key="2">
    <source>
        <dbReference type="Proteomes" id="UP000276133"/>
    </source>
</evidence>
<proteinExistence type="predicted"/>
<organism evidence="1 2">
    <name type="scientific">Brachionus plicatilis</name>
    <name type="common">Marine rotifer</name>
    <name type="synonym">Brachionus muelleri</name>
    <dbReference type="NCBI Taxonomy" id="10195"/>
    <lineage>
        <taxon>Eukaryota</taxon>
        <taxon>Metazoa</taxon>
        <taxon>Spiralia</taxon>
        <taxon>Gnathifera</taxon>
        <taxon>Rotifera</taxon>
        <taxon>Eurotatoria</taxon>
        <taxon>Monogononta</taxon>
        <taxon>Pseudotrocha</taxon>
        <taxon>Ploima</taxon>
        <taxon>Brachionidae</taxon>
        <taxon>Brachionus</taxon>
    </lineage>
</organism>
<evidence type="ECO:0000313" key="1">
    <source>
        <dbReference type="EMBL" id="RNA35220.1"/>
    </source>
</evidence>
<dbReference type="Proteomes" id="UP000276133">
    <property type="component" value="Unassembled WGS sequence"/>
</dbReference>
<sequence>MRKTVDILDNFSKDFKEEIHFSFDFVVVGIDDFATVSTAERSILYRTNNSQNRQSFKNKRLTDLLNF</sequence>
<dbReference type="EMBL" id="REGN01001361">
    <property type="protein sequence ID" value="RNA35220.1"/>
    <property type="molecule type" value="Genomic_DNA"/>
</dbReference>
<accession>A0A3M7SI07</accession>
<reference evidence="1 2" key="1">
    <citation type="journal article" date="2018" name="Sci. Rep.">
        <title>Genomic signatures of local adaptation to the degree of environmental predictability in rotifers.</title>
        <authorList>
            <person name="Franch-Gras L."/>
            <person name="Hahn C."/>
            <person name="Garcia-Roger E.M."/>
            <person name="Carmona M.J."/>
            <person name="Serra M."/>
            <person name="Gomez A."/>
        </authorList>
    </citation>
    <scope>NUCLEOTIDE SEQUENCE [LARGE SCALE GENOMIC DNA]</scope>
    <source>
        <strain evidence="1">HYR1</strain>
    </source>
</reference>
<gene>
    <name evidence="1" type="ORF">BpHYR1_024934</name>
</gene>
<comment type="caution">
    <text evidence="1">The sequence shown here is derived from an EMBL/GenBank/DDBJ whole genome shotgun (WGS) entry which is preliminary data.</text>
</comment>
<dbReference type="AlphaFoldDB" id="A0A3M7SI07"/>
<name>A0A3M7SI07_BRAPC</name>